<keyword evidence="3" id="KW-1185">Reference proteome</keyword>
<name>A0A8K0RYC0_9HYPO</name>
<sequence length="274" mass="30411">MPGKGIAIHPALWGYDHGIQNRQPFQVIQVQEGGRSAKGAKTKSAKDKADQSTGEGGPPWSNAELQITGVPSSSLCVVIGLLLPRDTVIKWNIDANGKAATKESAKRNAIKNPEEGVKMDDITHVFDTVPGTSYLVRPLTAKRSTLFILEGKSREGFSSITVNGGENEPYAVVFSEFMVGVKSTKKNVRYDEVRKNATNFCDKYLKEHRNDFTDANDSSTALKEIGGEIWKNHSHPAVRLRMNLERFLVMYATSRDKSWLAHMKMQLSRVDAKF</sequence>
<protein>
    <submittedName>
        <fullName evidence="2">Uncharacterized protein</fullName>
    </submittedName>
</protein>
<dbReference type="AlphaFoldDB" id="A0A8K0RYC0"/>
<accession>A0A8K0RYC0</accession>
<comment type="caution">
    <text evidence="2">The sequence shown here is derived from an EMBL/GenBank/DDBJ whole genome shotgun (WGS) entry which is preliminary data.</text>
</comment>
<dbReference type="OrthoDB" id="5084529at2759"/>
<feature type="region of interest" description="Disordered" evidence="1">
    <location>
        <begin position="31"/>
        <end position="61"/>
    </location>
</feature>
<dbReference type="EMBL" id="JAGPXF010000003">
    <property type="protein sequence ID" value="KAH7252322.1"/>
    <property type="molecule type" value="Genomic_DNA"/>
</dbReference>
<organism evidence="2 3">
    <name type="scientific">Fusarium tricinctum</name>
    <dbReference type="NCBI Taxonomy" id="61284"/>
    <lineage>
        <taxon>Eukaryota</taxon>
        <taxon>Fungi</taxon>
        <taxon>Dikarya</taxon>
        <taxon>Ascomycota</taxon>
        <taxon>Pezizomycotina</taxon>
        <taxon>Sordariomycetes</taxon>
        <taxon>Hypocreomycetidae</taxon>
        <taxon>Hypocreales</taxon>
        <taxon>Nectriaceae</taxon>
        <taxon>Fusarium</taxon>
        <taxon>Fusarium tricinctum species complex</taxon>
    </lineage>
</organism>
<evidence type="ECO:0000313" key="3">
    <source>
        <dbReference type="Proteomes" id="UP000813427"/>
    </source>
</evidence>
<dbReference type="Proteomes" id="UP000813427">
    <property type="component" value="Unassembled WGS sequence"/>
</dbReference>
<evidence type="ECO:0000256" key="1">
    <source>
        <dbReference type="SAM" id="MobiDB-lite"/>
    </source>
</evidence>
<reference evidence="2" key="1">
    <citation type="journal article" date="2021" name="Nat. Commun.">
        <title>Genetic determinants of endophytism in the Arabidopsis root mycobiome.</title>
        <authorList>
            <person name="Mesny F."/>
            <person name="Miyauchi S."/>
            <person name="Thiergart T."/>
            <person name="Pickel B."/>
            <person name="Atanasova L."/>
            <person name="Karlsson M."/>
            <person name="Huettel B."/>
            <person name="Barry K.W."/>
            <person name="Haridas S."/>
            <person name="Chen C."/>
            <person name="Bauer D."/>
            <person name="Andreopoulos W."/>
            <person name="Pangilinan J."/>
            <person name="LaButti K."/>
            <person name="Riley R."/>
            <person name="Lipzen A."/>
            <person name="Clum A."/>
            <person name="Drula E."/>
            <person name="Henrissat B."/>
            <person name="Kohler A."/>
            <person name="Grigoriev I.V."/>
            <person name="Martin F.M."/>
            <person name="Hacquard S."/>
        </authorList>
    </citation>
    <scope>NUCLEOTIDE SEQUENCE</scope>
    <source>
        <strain evidence="2">MPI-SDFR-AT-0068</strain>
    </source>
</reference>
<proteinExistence type="predicted"/>
<gene>
    <name evidence="2" type="ORF">BKA59DRAFT_510420</name>
</gene>
<evidence type="ECO:0000313" key="2">
    <source>
        <dbReference type="EMBL" id="KAH7252322.1"/>
    </source>
</evidence>